<dbReference type="SUPFAM" id="SSF51735">
    <property type="entry name" value="NAD(P)-binding Rossmann-fold domains"/>
    <property type="match status" value="1"/>
</dbReference>
<dbReference type="PROSITE" id="PS51201">
    <property type="entry name" value="RCK_N"/>
    <property type="match status" value="1"/>
</dbReference>
<dbReference type="Pfam" id="PF02254">
    <property type="entry name" value="TrkA_N"/>
    <property type="match status" value="1"/>
</dbReference>
<evidence type="ECO:0000259" key="1">
    <source>
        <dbReference type="PROSITE" id="PS51201"/>
    </source>
</evidence>
<evidence type="ECO:0000313" key="2">
    <source>
        <dbReference type="EMBL" id="MBC8198626.1"/>
    </source>
</evidence>
<dbReference type="SUPFAM" id="SSF116726">
    <property type="entry name" value="TrkA C-terminal domain-like"/>
    <property type="match status" value="1"/>
</dbReference>
<comment type="caution">
    <text evidence="2">The sequence shown here is derived from an EMBL/GenBank/DDBJ whole genome shotgun (WGS) entry which is preliminary data.</text>
</comment>
<accession>A0A8J6N4B3</accession>
<dbReference type="PANTHER" id="PTHR43833:SF7">
    <property type="entry name" value="KTR SYSTEM POTASSIUM UPTAKE PROTEIN C"/>
    <property type="match status" value="1"/>
</dbReference>
<gene>
    <name evidence="2" type="ORF">H8E80_01060</name>
</gene>
<dbReference type="Gene3D" id="3.30.70.1450">
    <property type="entry name" value="Regulator of K+ conductance, C-terminal domain"/>
    <property type="match status" value="1"/>
</dbReference>
<dbReference type="InterPro" id="IPR006037">
    <property type="entry name" value="RCK_C"/>
</dbReference>
<sequence>MKYFIVIGLGTFGQNTAIELENLGHQVLIIDRDEKRVNAIKELVTESIIADATDKKVLSEFVNKNVDAVILNMGDNLEANALTTLNLISIGVKRIIIKAKNDAFGKILTAIGATDIIYSEREGAKRLAQKLHTPNLIEHIPLSPEYEIVELAMPDKFIGKTLDELKIRNKYKVVVIAVKDILSNEFHLIPGADFEFCQNSAMIIIGKTSDIDWLSF</sequence>
<name>A0A8J6N4B3_9BACT</name>
<reference evidence="2 3" key="1">
    <citation type="submission" date="2020-08" db="EMBL/GenBank/DDBJ databases">
        <title>Bridging the membrane lipid divide: bacteria of the FCB group superphylum have the potential to synthesize archaeal ether lipids.</title>
        <authorList>
            <person name="Villanueva L."/>
            <person name="Von Meijenfeldt F.A.B."/>
            <person name="Westbye A.B."/>
            <person name="Yadav S."/>
            <person name="Hopmans E.C."/>
            <person name="Dutilh B.E."/>
            <person name="Sinninghe Damste J.S."/>
        </authorList>
    </citation>
    <scope>NUCLEOTIDE SEQUENCE [LARGE SCALE GENOMIC DNA]</scope>
    <source>
        <strain evidence="2">NIOZ-UU82</strain>
    </source>
</reference>
<dbReference type="InterPro" id="IPR003148">
    <property type="entry name" value="RCK_N"/>
</dbReference>
<dbReference type="InterPro" id="IPR036291">
    <property type="entry name" value="NAD(P)-bd_dom_sf"/>
</dbReference>
<dbReference type="InterPro" id="IPR036721">
    <property type="entry name" value="RCK_C_sf"/>
</dbReference>
<dbReference type="GO" id="GO:0006813">
    <property type="term" value="P:potassium ion transport"/>
    <property type="evidence" value="ECO:0007669"/>
    <property type="project" value="InterPro"/>
</dbReference>
<dbReference type="InterPro" id="IPR050721">
    <property type="entry name" value="Trk_Ktr_HKT_K-transport"/>
</dbReference>
<evidence type="ECO:0000313" key="3">
    <source>
        <dbReference type="Proteomes" id="UP000603545"/>
    </source>
</evidence>
<dbReference type="Pfam" id="PF02080">
    <property type="entry name" value="TrkA_C"/>
    <property type="match status" value="1"/>
</dbReference>
<dbReference type="PANTHER" id="PTHR43833">
    <property type="entry name" value="POTASSIUM CHANNEL PROTEIN 2-RELATED-RELATED"/>
    <property type="match status" value="1"/>
</dbReference>
<organism evidence="2 3">
    <name type="scientific">Candidatus Desulfaltia bathyphila</name>
    <dbReference type="NCBI Taxonomy" id="2841697"/>
    <lineage>
        <taxon>Bacteria</taxon>
        <taxon>Pseudomonadati</taxon>
        <taxon>Thermodesulfobacteriota</taxon>
        <taxon>Desulfobacteria</taxon>
        <taxon>Desulfobacterales</taxon>
        <taxon>Desulfobacterales incertae sedis</taxon>
        <taxon>Candidatus Desulfaltia</taxon>
    </lineage>
</organism>
<protein>
    <submittedName>
        <fullName evidence="2">TrkA family potassium uptake protein</fullName>
    </submittedName>
</protein>
<dbReference type="GO" id="GO:0008324">
    <property type="term" value="F:monoatomic cation transmembrane transporter activity"/>
    <property type="evidence" value="ECO:0007669"/>
    <property type="project" value="InterPro"/>
</dbReference>
<dbReference type="AlphaFoldDB" id="A0A8J6N4B3"/>
<dbReference type="EMBL" id="JACNLL010000016">
    <property type="protein sequence ID" value="MBC8198626.1"/>
    <property type="molecule type" value="Genomic_DNA"/>
</dbReference>
<dbReference type="Proteomes" id="UP000603545">
    <property type="component" value="Unassembled WGS sequence"/>
</dbReference>
<feature type="domain" description="RCK N-terminal" evidence="1">
    <location>
        <begin position="1"/>
        <end position="118"/>
    </location>
</feature>
<proteinExistence type="predicted"/>
<dbReference type="Gene3D" id="3.40.50.720">
    <property type="entry name" value="NAD(P)-binding Rossmann-like Domain"/>
    <property type="match status" value="1"/>
</dbReference>